<organism evidence="2 3">
    <name type="scientific">Allokutzneria multivorans</name>
    <dbReference type="NCBI Taxonomy" id="1142134"/>
    <lineage>
        <taxon>Bacteria</taxon>
        <taxon>Bacillati</taxon>
        <taxon>Actinomycetota</taxon>
        <taxon>Actinomycetes</taxon>
        <taxon>Pseudonocardiales</taxon>
        <taxon>Pseudonocardiaceae</taxon>
        <taxon>Allokutzneria</taxon>
    </lineage>
</organism>
<keyword evidence="1" id="KW-0175">Coiled coil</keyword>
<accession>A0ABP7U4C7</accession>
<evidence type="ECO:0000313" key="3">
    <source>
        <dbReference type="Proteomes" id="UP001501747"/>
    </source>
</evidence>
<evidence type="ECO:0000256" key="1">
    <source>
        <dbReference type="SAM" id="Coils"/>
    </source>
</evidence>
<feature type="coiled-coil region" evidence="1">
    <location>
        <begin position="182"/>
        <end position="230"/>
    </location>
</feature>
<comment type="caution">
    <text evidence="2">The sequence shown here is derived from an EMBL/GenBank/DDBJ whole genome shotgun (WGS) entry which is preliminary data.</text>
</comment>
<dbReference type="EMBL" id="BAABAL010000027">
    <property type="protein sequence ID" value="GAA4035859.1"/>
    <property type="molecule type" value="Genomic_DNA"/>
</dbReference>
<evidence type="ECO:0000313" key="2">
    <source>
        <dbReference type="EMBL" id="GAA4035859.1"/>
    </source>
</evidence>
<reference evidence="3" key="1">
    <citation type="journal article" date="2019" name="Int. J. Syst. Evol. Microbiol.">
        <title>The Global Catalogue of Microorganisms (GCM) 10K type strain sequencing project: providing services to taxonomists for standard genome sequencing and annotation.</title>
        <authorList>
            <consortium name="The Broad Institute Genomics Platform"/>
            <consortium name="The Broad Institute Genome Sequencing Center for Infectious Disease"/>
            <person name="Wu L."/>
            <person name="Ma J."/>
        </authorList>
    </citation>
    <scope>NUCLEOTIDE SEQUENCE [LARGE SCALE GENOMIC DNA]</scope>
    <source>
        <strain evidence="3">JCM 17342</strain>
    </source>
</reference>
<evidence type="ECO:0008006" key="4">
    <source>
        <dbReference type="Google" id="ProtNLM"/>
    </source>
</evidence>
<keyword evidence="3" id="KW-1185">Reference proteome</keyword>
<sequence>MPHDLPVDTEAVITELYGLEPGEFTAARNARVAEAKRDGDGEAAKAISLLRKPSTAAWLVNRLVREHSGEIDGLLELGVDLRAAHTTLDGAKLRELGQRRHRAVRELIRLAAGSRSLSVAVERELEQTLTTALSDPDAAAVLEAGRLTTTLRLDDRASWPEVTAALPVKRAKEKPKIDRKKLAEAEAEFRAAETERAQARQELDAARERLAAAEKLLDQARDKVERLKPRAS</sequence>
<dbReference type="Proteomes" id="UP001501747">
    <property type="component" value="Unassembled WGS sequence"/>
</dbReference>
<dbReference type="RefSeq" id="WP_344885569.1">
    <property type="nucleotide sequence ID" value="NZ_BAABAL010000027.1"/>
</dbReference>
<gene>
    <name evidence="2" type="ORF">GCM10022247_71870</name>
</gene>
<protein>
    <recommendedName>
        <fullName evidence="4">Transposase</fullName>
    </recommendedName>
</protein>
<name>A0ABP7U4C7_9PSEU</name>
<proteinExistence type="predicted"/>